<evidence type="ECO:0000256" key="3">
    <source>
        <dbReference type="ARBA" id="ARBA00022692"/>
    </source>
</evidence>
<evidence type="ECO:0000256" key="5">
    <source>
        <dbReference type="ARBA" id="ARBA00023136"/>
    </source>
</evidence>
<keyword evidence="9" id="KW-1185">Reference proteome</keyword>
<comment type="subcellular location">
    <subcellularLocation>
        <location evidence="1">Cell membrane</location>
        <topology evidence="1">Multi-pass membrane protein</topology>
    </subcellularLocation>
</comment>
<dbReference type="Pfam" id="PF00001">
    <property type="entry name" value="7tm_1"/>
    <property type="match status" value="2"/>
</dbReference>
<keyword evidence="2" id="KW-1003">Cell membrane</keyword>
<feature type="domain" description="G-protein coupled receptors family 1 profile" evidence="7">
    <location>
        <begin position="50"/>
        <end position="290"/>
    </location>
</feature>
<dbReference type="PANTHER" id="PTHR22750">
    <property type="entry name" value="G-PROTEIN COUPLED RECEPTOR"/>
    <property type="match status" value="1"/>
</dbReference>
<evidence type="ECO:0000256" key="1">
    <source>
        <dbReference type="ARBA" id="ARBA00004651"/>
    </source>
</evidence>
<dbReference type="Proteomes" id="UP001159427">
    <property type="component" value="Unassembled WGS sequence"/>
</dbReference>
<evidence type="ECO:0000256" key="6">
    <source>
        <dbReference type="SAM" id="Phobius"/>
    </source>
</evidence>
<keyword evidence="5 6" id="KW-0472">Membrane</keyword>
<keyword evidence="3 6" id="KW-0812">Transmembrane</keyword>
<keyword evidence="4 6" id="KW-1133">Transmembrane helix</keyword>
<dbReference type="CDD" id="cd00637">
    <property type="entry name" value="7tm_classA_rhodopsin-like"/>
    <property type="match status" value="1"/>
</dbReference>
<organism evidence="8 9">
    <name type="scientific">Porites evermanni</name>
    <dbReference type="NCBI Taxonomy" id="104178"/>
    <lineage>
        <taxon>Eukaryota</taxon>
        <taxon>Metazoa</taxon>
        <taxon>Cnidaria</taxon>
        <taxon>Anthozoa</taxon>
        <taxon>Hexacorallia</taxon>
        <taxon>Scleractinia</taxon>
        <taxon>Fungiina</taxon>
        <taxon>Poritidae</taxon>
        <taxon>Porites</taxon>
    </lineage>
</organism>
<feature type="transmembrane region" description="Helical" evidence="6">
    <location>
        <begin position="234"/>
        <end position="254"/>
    </location>
</feature>
<reference evidence="8 9" key="1">
    <citation type="submission" date="2022-05" db="EMBL/GenBank/DDBJ databases">
        <authorList>
            <consortium name="Genoscope - CEA"/>
            <person name="William W."/>
        </authorList>
    </citation>
    <scope>NUCLEOTIDE SEQUENCE [LARGE SCALE GENOMIC DNA]</scope>
</reference>
<dbReference type="EMBL" id="CALNXI010001172">
    <property type="protein sequence ID" value="CAH3158566.1"/>
    <property type="molecule type" value="Genomic_DNA"/>
</dbReference>
<feature type="transmembrane region" description="Helical" evidence="6">
    <location>
        <begin position="106"/>
        <end position="127"/>
    </location>
</feature>
<dbReference type="SUPFAM" id="SSF81321">
    <property type="entry name" value="Family A G protein-coupled receptor-like"/>
    <property type="match status" value="1"/>
</dbReference>
<dbReference type="InterPro" id="IPR017452">
    <property type="entry name" value="GPCR_Rhodpsn_7TM"/>
</dbReference>
<gene>
    <name evidence="8" type="ORF">PEVE_00002914</name>
</gene>
<dbReference type="PRINTS" id="PR00237">
    <property type="entry name" value="GPCRRHODOPSN"/>
</dbReference>
<feature type="transmembrane region" description="Helical" evidence="6">
    <location>
        <begin position="155"/>
        <end position="173"/>
    </location>
</feature>
<dbReference type="InterPro" id="IPR000276">
    <property type="entry name" value="GPCR_Rhodpsn"/>
</dbReference>
<protein>
    <recommendedName>
        <fullName evidence="7">G-protein coupled receptors family 1 profile domain-containing protein</fullName>
    </recommendedName>
</protein>
<accession>A0ABN8Q6Z8</accession>
<feature type="transmembrane region" description="Helical" evidence="6">
    <location>
        <begin position="70"/>
        <end position="94"/>
    </location>
</feature>
<feature type="transmembrane region" description="Helical" evidence="6">
    <location>
        <begin position="179"/>
        <end position="202"/>
    </location>
</feature>
<feature type="transmembrane region" description="Helical" evidence="6">
    <location>
        <begin position="35"/>
        <end position="58"/>
    </location>
</feature>
<comment type="caution">
    <text evidence="8">The sequence shown here is derived from an EMBL/GenBank/DDBJ whole genome shotgun (WGS) entry which is preliminary data.</text>
</comment>
<evidence type="ECO:0000313" key="8">
    <source>
        <dbReference type="EMBL" id="CAH3158566.1"/>
    </source>
</evidence>
<sequence length="372" mass="42109">MAEFTNITLEKDKKTIAELYCSTEFTAEVHNEVTFLSAINIFLSMTTFVENSLVLVALHKTCSLHPPSKLLYLNLAMTDLSVGIIVEPLYVSYLMSVLNERWDICYYALLSSIITSYVMCSVSLLTLTTTSMDRLLALLLGLRYRQVVTLKRTRITVAILWILSIVGTSSYFWDVRILVLWGKISVPLCLVVSGISYTKIFVTLRRNHIQVQDNSFRGQPQQKTLLNKARYRKAVSNALWIQLVLAFCYFPYGIAEAVTPQRGIPLSGYLAREFTKTLVFLNSSLNPLLYFWKMRELRQAVKNTLCCLSMAPFYAARSSLMAFAGGFSVEKALNKKLLAKSFFDSISCQFFSCLLKTDIACEKETSTDLVDS</sequence>
<evidence type="ECO:0000256" key="2">
    <source>
        <dbReference type="ARBA" id="ARBA00022475"/>
    </source>
</evidence>
<evidence type="ECO:0000313" key="9">
    <source>
        <dbReference type="Proteomes" id="UP001159427"/>
    </source>
</evidence>
<proteinExistence type="predicted"/>
<dbReference type="Gene3D" id="1.20.1070.10">
    <property type="entry name" value="Rhodopsin 7-helix transmembrane proteins"/>
    <property type="match status" value="1"/>
</dbReference>
<name>A0ABN8Q6Z8_9CNID</name>
<evidence type="ECO:0000256" key="4">
    <source>
        <dbReference type="ARBA" id="ARBA00022989"/>
    </source>
</evidence>
<evidence type="ECO:0000259" key="7">
    <source>
        <dbReference type="PROSITE" id="PS50262"/>
    </source>
</evidence>
<dbReference type="PROSITE" id="PS50262">
    <property type="entry name" value="G_PROTEIN_RECEP_F1_2"/>
    <property type="match status" value="1"/>
</dbReference>